<reference evidence="1 2" key="1">
    <citation type="submission" date="2014-04" db="EMBL/GenBank/DDBJ databases">
        <authorList>
            <person name="Sears C."/>
            <person name="Carroll K."/>
            <person name="Sack B.R."/>
            <person name="Qadri F."/>
            <person name="Myers L.L."/>
            <person name="Chung G.-T."/>
            <person name="Escheverria P."/>
            <person name="Fraser C.M."/>
            <person name="Sadzewicz L."/>
            <person name="Shefchek K.A."/>
            <person name="Tallon L."/>
            <person name="Das S.P."/>
            <person name="Daugherty S."/>
            <person name="Mongodin E.F."/>
        </authorList>
    </citation>
    <scope>NUCLEOTIDE SEQUENCE [LARGE SCALE GENOMIC DNA]</scope>
    <source>
        <strain evidence="1 2">3978 T3 ii</strain>
    </source>
</reference>
<name>A0A078SD13_BACUN</name>
<evidence type="ECO:0000313" key="1">
    <source>
        <dbReference type="EMBL" id="KDS59568.1"/>
    </source>
</evidence>
<evidence type="ECO:0000313" key="2">
    <source>
        <dbReference type="Proteomes" id="UP000028013"/>
    </source>
</evidence>
<gene>
    <name evidence="1" type="ORF">M094_3607</name>
</gene>
<dbReference type="EMBL" id="JNHN01000060">
    <property type="protein sequence ID" value="KDS59568.1"/>
    <property type="molecule type" value="Genomic_DNA"/>
</dbReference>
<protein>
    <submittedName>
        <fullName evidence="1">Uncharacterized protein</fullName>
    </submittedName>
</protein>
<dbReference type="RefSeq" id="WP_035449817.1">
    <property type="nucleotide sequence ID" value="NZ_JNHN01000060.1"/>
</dbReference>
<accession>A0A078SD13</accession>
<dbReference type="AlphaFoldDB" id="A0A078SD13"/>
<organism evidence="1 2">
    <name type="scientific">Bacteroides uniformis str. 3978 T3 ii</name>
    <dbReference type="NCBI Taxonomy" id="1339349"/>
    <lineage>
        <taxon>Bacteria</taxon>
        <taxon>Pseudomonadati</taxon>
        <taxon>Bacteroidota</taxon>
        <taxon>Bacteroidia</taxon>
        <taxon>Bacteroidales</taxon>
        <taxon>Bacteroidaceae</taxon>
        <taxon>Bacteroides</taxon>
    </lineage>
</organism>
<comment type="caution">
    <text evidence="1">The sequence shown here is derived from an EMBL/GenBank/DDBJ whole genome shotgun (WGS) entry which is preliminary data.</text>
</comment>
<proteinExistence type="predicted"/>
<dbReference type="PATRIC" id="fig|1339349.3.peg.463"/>
<sequence>MNNNRLTASKSKAALEEQSYDLIQQHIIDPENSPLPEHLRVQCNRVLQIARLLDDYPNESHIINIMLAKYRISRTQIRKDIALAKELFKTQHQFDWDFWYAWMIKDQIQLIRDCKLKGDLKQWNNAKKVLHQMIGEKPASVEDPRRMEKNVFYIQINSMGQKVDIPLNAIRNLSQEEQKLLVDSMYTPIDDAQAEEIMNS</sequence>
<dbReference type="Proteomes" id="UP000028013">
    <property type="component" value="Unassembled WGS sequence"/>
</dbReference>